<reference evidence="1 2" key="1">
    <citation type="journal article" date="2014" name="Nature">
        <title>An environmental bacterial taxon with a large and distinct metabolic repertoire.</title>
        <authorList>
            <person name="Wilson M.C."/>
            <person name="Mori T."/>
            <person name="Ruckert C."/>
            <person name="Uria A.R."/>
            <person name="Helf M.J."/>
            <person name="Takada K."/>
            <person name="Gernert C."/>
            <person name="Steffens U.A."/>
            <person name="Heycke N."/>
            <person name="Schmitt S."/>
            <person name="Rinke C."/>
            <person name="Helfrich E.J."/>
            <person name="Brachmann A.O."/>
            <person name="Gurgui C."/>
            <person name="Wakimoto T."/>
            <person name="Kracht M."/>
            <person name="Crusemann M."/>
            <person name="Hentschel U."/>
            <person name="Abe I."/>
            <person name="Matsunaga S."/>
            <person name="Kalinowski J."/>
            <person name="Takeyama H."/>
            <person name="Piel J."/>
        </authorList>
    </citation>
    <scope>NUCLEOTIDE SEQUENCE [LARGE SCALE GENOMIC DNA]</scope>
    <source>
        <strain evidence="2">TSY2</strain>
    </source>
</reference>
<dbReference type="Gene3D" id="3.50.30.50">
    <property type="entry name" value="Putative cyclase"/>
    <property type="match status" value="1"/>
</dbReference>
<dbReference type="SUPFAM" id="SSF102198">
    <property type="entry name" value="Putative cyclase"/>
    <property type="match status" value="1"/>
</dbReference>
<dbReference type="EMBL" id="AZHX01002499">
    <property type="protein sequence ID" value="ETW94247.1"/>
    <property type="molecule type" value="Genomic_DNA"/>
</dbReference>
<dbReference type="PATRIC" id="fig|1429439.4.peg.8247"/>
<sequence>MATPVIPSEVEVLEYFSSLSNWGRWGEDDQLGTLNLVTAEKRAQAAALVRQGLTIGCARPLVSAAAADVVIPPLHFMMESGESHCLPHAHERGPRQMSADFIGMGFHGLTITHIDALCHIFWEGKMYNGRSADLVTISRGALTEGIEVLKDGVVTRGVLLDITKVRGVEWLEAGDGVFPEDLEAAEKAQGVRVEEGDALCLRLGWFKRREQAGAVSREIGRPGLHAASLPWLHERGVSVIAADASQDVNPSGYSQLDIPIHQVGIVAMGLWLIDAAQFDDLLPHCERLNRWTFMFVLAPLHFPGVTGSPITPLAVL</sequence>
<keyword evidence="2" id="KW-1185">Reference proteome</keyword>
<dbReference type="HOGENOM" id="CLU_030671_0_0_7"/>
<dbReference type="GO" id="GO:0004061">
    <property type="term" value="F:arylformamidase activity"/>
    <property type="evidence" value="ECO:0007669"/>
    <property type="project" value="InterPro"/>
</dbReference>
<proteinExistence type="predicted"/>
<dbReference type="InterPro" id="IPR007325">
    <property type="entry name" value="KFase/CYL"/>
</dbReference>
<evidence type="ECO:0000313" key="2">
    <source>
        <dbReference type="Proteomes" id="UP000019140"/>
    </source>
</evidence>
<gene>
    <name evidence="1" type="ORF">ETSY2_50085</name>
</gene>
<organism evidence="1 2">
    <name type="scientific">Candidatus Entotheonella gemina</name>
    <dbReference type="NCBI Taxonomy" id="1429439"/>
    <lineage>
        <taxon>Bacteria</taxon>
        <taxon>Pseudomonadati</taxon>
        <taxon>Nitrospinota/Tectimicrobiota group</taxon>
        <taxon>Candidatus Tectimicrobiota</taxon>
        <taxon>Candidatus Entotheonellia</taxon>
        <taxon>Candidatus Entotheonellales</taxon>
        <taxon>Candidatus Entotheonellaceae</taxon>
        <taxon>Candidatus Entotheonella</taxon>
    </lineage>
</organism>
<protein>
    <recommendedName>
        <fullName evidence="3">Cyclase</fullName>
    </recommendedName>
</protein>
<dbReference type="GO" id="GO:0019441">
    <property type="term" value="P:L-tryptophan catabolic process to kynurenine"/>
    <property type="evidence" value="ECO:0007669"/>
    <property type="project" value="InterPro"/>
</dbReference>
<dbReference type="Pfam" id="PF04199">
    <property type="entry name" value="Cyclase"/>
    <property type="match status" value="1"/>
</dbReference>
<accession>W4L889</accession>
<name>W4L889_9BACT</name>
<evidence type="ECO:0008006" key="3">
    <source>
        <dbReference type="Google" id="ProtNLM"/>
    </source>
</evidence>
<dbReference type="AlphaFoldDB" id="W4L889"/>
<dbReference type="PANTHER" id="PTHR34861">
    <property type="match status" value="1"/>
</dbReference>
<dbReference type="PANTHER" id="PTHR34861:SF10">
    <property type="entry name" value="CYCLASE"/>
    <property type="match status" value="1"/>
</dbReference>
<dbReference type="Proteomes" id="UP000019140">
    <property type="component" value="Unassembled WGS sequence"/>
</dbReference>
<dbReference type="InterPro" id="IPR037175">
    <property type="entry name" value="KFase_sf"/>
</dbReference>
<comment type="caution">
    <text evidence="1">The sequence shown here is derived from an EMBL/GenBank/DDBJ whole genome shotgun (WGS) entry which is preliminary data.</text>
</comment>
<evidence type="ECO:0000313" key="1">
    <source>
        <dbReference type="EMBL" id="ETW94247.1"/>
    </source>
</evidence>